<protein>
    <submittedName>
        <fullName evidence="1">Uncharacterized protein</fullName>
    </submittedName>
</protein>
<keyword evidence="2" id="KW-1185">Reference proteome</keyword>
<proteinExistence type="predicted"/>
<dbReference type="GeneID" id="85436635"/>
<evidence type="ECO:0000313" key="2">
    <source>
        <dbReference type="Proteomes" id="UP001230504"/>
    </source>
</evidence>
<comment type="caution">
    <text evidence="1">The sequence shown here is derived from an EMBL/GenBank/DDBJ whole genome shotgun (WGS) entry which is preliminary data.</text>
</comment>
<reference evidence="1" key="1">
    <citation type="submission" date="2021-06" db="EMBL/GenBank/DDBJ databases">
        <title>Comparative genomics, transcriptomics and evolutionary studies reveal genomic signatures of adaptation to plant cell wall in hemibiotrophic fungi.</title>
        <authorList>
            <consortium name="DOE Joint Genome Institute"/>
            <person name="Baroncelli R."/>
            <person name="Diaz J.F."/>
            <person name="Benocci T."/>
            <person name="Peng M."/>
            <person name="Battaglia E."/>
            <person name="Haridas S."/>
            <person name="Andreopoulos W."/>
            <person name="Labutti K."/>
            <person name="Pangilinan J."/>
            <person name="Floch G.L."/>
            <person name="Makela M.R."/>
            <person name="Henrissat B."/>
            <person name="Grigoriev I.V."/>
            <person name="Crouch J.A."/>
            <person name="De Vries R.P."/>
            <person name="Sukno S.A."/>
            <person name="Thon M.R."/>
        </authorList>
    </citation>
    <scope>NUCLEOTIDE SEQUENCE</scope>
    <source>
        <strain evidence="1">CBS 125086</strain>
    </source>
</reference>
<dbReference type="AlphaFoldDB" id="A0AAD8V9D0"/>
<dbReference type="Proteomes" id="UP001230504">
    <property type="component" value="Unassembled WGS sequence"/>
</dbReference>
<sequence>MYVFSPLLQWRLGRKGNSGSTIHGVRVCLVCVVRKQSMQESYFSQIPLDAIFLFPLSLCSQPREHGAGFLHLPNRITDAHKHICRYVVEFYSNSRKREGKGGKLALKDISKQLSVTKVELRDNFPIGPRCLWCHVLVYVGVGEKCDVDETPSRKMRERGK</sequence>
<gene>
    <name evidence="1" type="ORF">LY79DRAFT_319629</name>
</gene>
<name>A0AAD8V9D0_9PEZI</name>
<organism evidence="1 2">
    <name type="scientific">Colletotrichum navitas</name>
    <dbReference type="NCBI Taxonomy" id="681940"/>
    <lineage>
        <taxon>Eukaryota</taxon>
        <taxon>Fungi</taxon>
        <taxon>Dikarya</taxon>
        <taxon>Ascomycota</taxon>
        <taxon>Pezizomycotina</taxon>
        <taxon>Sordariomycetes</taxon>
        <taxon>Hypocreomycetidae</taxon>
        <taxon>Glomerellales</taxon>
        <taxon>Glomerellaceae</taxon>
        <taxon>Colletotrichum</taxon>
        <taxon>Colletotrichum graminicola species complex</taxon>
    </lineage>
</organism>
<evidence type="ECO:0000313" key="1">
    <source>
        <dbReference type="EMBL" id="KAK1597844.1"/>
    </source>
</evidence>
<dbReference type="RefSeq" id="XP_060418590.1">
    <property type="nucleotide sequence ID" value="XM_060552395.1"/>
</dbReference>
<accession>A0AAD8V9D0</accession>
<dbReference type="EMBL" id="JAHLJV010000006">
    <property type="protein sequence ID" value="KAK1597844.1"/>
    <property type="molecule type" value="Genomic_DNA"/>
</dbReference>